<proteinExistence type="predicted"/>
<evidence type="ECO:0000256" key="1">
    <source>
        <dbReference type="SAM" id="SignalP"/>
    </source>
</evidence>
<reference evidence="2" key="1">
    <citation type="journal article" date="2021" name="PeerJ">
        <title>Extensive microbial diversity within the chicken gut microbiome revealed by metagenomics and culture.</title>
        <authorList>
            <person name="Gilroy R."/>
            <person name="Ravi A."/>
            <person name="Getino M."/>
            <person name="Pursley I."/>
            <person name="Horton D.L."/>
            <person name="Alikhan N.F."/>
            <person name="Baker D."/>
            <person name="Gharbi K."/>
            <person name="Hall N."/>
            <person name="Watson M."/>
            <person name="Adriaenssens E.M."/>
            <person name="Foster-Nyarko E."/>
            <person name="Jarju S."/>
            <person name="Secka A."/>
            <person name="Antonio M."/>
            <person name="Oren A."/>
            <person name="Chaudhuri R.R."/>
            <person name="La Ragione R."/>
            <person name="Hildebrand F."/>
            <person name="Pallen M.J."/>
        </authorList>
    </citation>
    <scope>NUCLEOTIDE SEQUENCE</scope>
    <source>
        <strain evidence="2">Gambia16-930</strain>
    </source>
</reference>
<dbReference type="Pfam" id="PF07610">
    <property type="entry name" value="DUF1573"/>
    <property type="match status" value="1"/>
</dbReference>
<dbReference type="EMBL" id="DXGG01000063">
    <property type="protein sequence ID" value="HIW86994.1"/>
    <property type="molecule type" value="Genomic_DNA"/>
</dbReference>
<dbReference type="AlphaFoldDB" id="A0A9D1RFZ2"/>
<dbReference type="InterPro" id="IPR013783">
    <property type="entry name" value="Ig-like_fold"/>
</dbReference>
<evidence type="ECO:0000313" key="2">
    <source>
        <dbReference type="EMBL" id="HIW86994.1"/>
    </source>
</evidence>
<gene>
    <name evidence="2" type="ORF">IAC47_01795</name>
</gene>
<name>A0A9D1RFZ2_9BACT</name>
<keyword evidence="1" id="KW-0732">Signal</keyword>
<dbReference type="PANTHER" id="PTHR37833">
    <property type="entry name" value="LIPOPROTEIN-RELATED"/>
    <property type="match status" value="1"/>
</dbReference>
<reference evidence="2" key="2">
    <citation type="submission" date="2021-04" db="EMBL/GenBank/DDBJ databases">
        <authorList>
            <person name="Gilroy R."/>
        </authorList>
    </citation>
    <scope>NUCLEOTIDE SEQUENCE</scope>
    <source>
        <strain evidence="2">Gambia16-930</strain>
    </source>
</reference>
<feature type="signal peptide" evidence="1">
    <location>
        <begin position="1"/>
        <end position="20"/>
    </location>
</feature>
<feature type="chain" id="PRO_5038350221" evidence="1">
    <location>
        <begin position="21"/>
        <end position="132"/>
    </location>
</feature>
<dbReference type="InterPro" id="IPR011467">
    <property type="entry name" value="DUF1573"/>
</dbReference>
<accession>A0A9D1RFZ2</accession>
<dbReference type="Proteomes" id="UP000824267">
    <property type="component" value="Unassembled WGS sequence"/>
</dbReference>
<dbReference type="PANTHER" id="PTHR37833:SF1">
    <property type="entry name" value="SIGNAL PEPTIDE PROTEIN"/>
    <property type="match status" value="1"/>
</dbReference>
<evidence type="ECO:0000313" key="3">
    <source>
        <dbReference type="Proteomes" id="UP000824267"/>
    </source>
</evidence>
<organism evidence="2 3">
    <name type="scientific">Candidatus Onthomorpha intestinigallinarum</name>
    <dbReference type="NCBI Taxonomy" id="2840880"/>
    <lineage>
        <taxon>Bacteria</taxon>
        <taxon>Pseudomonadati</taxon>
        <taxon>Bacteroidota</taxon>
        <taxon>Bacteroidia</taxon>
        <taxon>Bacteroidales</taxon>
        <taxon>Candidatus Onthomorpha</taxon>
    </lineage>
</organism>
<sequence length="132" mass="14494">MKRFISTLVLMFVFVFGVNAQTDKNAQGTQAEITFEKLEHDYGEVPQKGNGVTEFKYTNTGKAPLIISKVRSSCGCTVPKWSKEPLMPGQSASITVKYNTNNVGPINKSVTVESNAKTPRVILKIKGKVVKN</sequence>
<protein>
    <submittedName>
        <fullName evidence="2">DUF1573 domain-containing protein</fullName>
    </submittedName>
</protein>
<dbReference type="Gene3D" id="2.60.40.10">
    <property type="entry name" value="Immunoglobulins"/>
    <property type="match status" value="1"/>
</dbReference>
<comment type="caution">
    <text evidence="2">The sequence shown here is derived from an EMBL/GenBank/DDBJ whole genome shotgun (WGS) entry which is preliminary data.</text>
</comment>